<feature type="compositionally biased region" description="Low complexity" evidence="3">
    <location>
        <begin position="573"/>
        <end position="587"/>
    </location>
</feature>
<accession>A0A4Z1T590</accession>
<feature type="region of interest" description="Disordered" evidence="3">
    <location>
        <begin position="549"/>
        <end position="603"/>
    </location>
</feature>
<dbReference type="InterPro" id="IPR036770">
    <property type="entry name" value="Ankyrin_rpt-contain_sf"/>
</dbReference>
<feature type="compositionally biased region" description="Polar residues" evidence="3">
    <location>
        <begin position="554"/>
        <end position="564"/>
    </location>
</feature>
<dbReference type="VEuPathDB" id="GiardiaDB:GMRT_11989"/>
<dbReference type="AlphaFoldDB" id="A0A4Z1T590"/>
<sequence>MPGIAETEADWFRAVSDGDYATIAASVGAFSRRRDANGETALIRACRLGSLALARFLATYEAGLASTQGYTALMVSALSDAPDLCALLVSVERDVRLPDGRDAYMLSAQVGAANALQALTPYFDLRRDRAELNALDYAVNGGHLDCVNVILGSKPITGGDLRYAIDLARESKATRIVSILESFKAKHKSKSSGPKRSGSRGAMREVSTIEKEHSRSTYQDIVDPEPSVPRGSTRSSRFKESLHSDDFALVAYPPSDPSQSQSHPDLGQEQVDPKLSNSRKSKGGRGRRAKTPLGMCGGSRAAGSAPQQNTFSVHSRKYIGDETRSLVEDEFGPDQGSNGFGGTSWITDRAAAGLPPFFDGAATAKSVRIAAEPDPSPSSSQSQTHDLHALLTQRDLTIDDLREQLAAAHANDELVETLKRTVHDQAEKIEELTGLIQTTTVPTNGIEEELTKQLHDQRRTIESLHSDVARLQDELRLTAEVTAPPDAKELAALRQEVSERNEEIERLRGIINSAPTLAPDLLTDIGCTPDAFLSLQLELEEKNRELEELRHRATQSSLGPTSGSELPAQGPTRRSGSSLRCGRGTRSNQGTPTIRERDRGRDELSEVQMHLAATQEELAARDVRIRALEAEAHEHQASNASLQDALDRLEDEKYLLEQKLRVKDEETANAWKERDALVRDLRRQHASEEDAQLLKAEVARLLAQANEAEDAYEDLVKRTSAETHNLQTKHRSEIDVLQREIAERVSEAEKQAALLKAHEDEITELKQKLAQIIRPEIDQCTATDPICLISIATQVELEVEEKDEKEYYEVLLVQKDEEIARLQAALSAKPTISTESKEGQVSVVSTPTREFLTETLTCQLRQAEAELKAMRRTINSTPLPRDGVAVLPDQGSSYTHSPGAEPSEGQGSSLARPADLSASIFAPADPREGLGLSSRSADPRDLEGSGDLGMSELMVAVVNGESRAVGANLAQAGRTLPDGTTALMLAAEHNRTAVVKYLAPTEAGMRRADGARSIDIALQRCHIKLARALIPWEGFPVDKVSREDNRTTELMRAVMDNDPYRALCLAERQLGLQTPEGKTALMFACERGSRILIQLLLGERDARDREGRGPVDYLPADARTPELVALLE</sequence>
<dbReference type="Proteomes" id="UP000315496">
    <property type="component" value="Chromosome 3"/>
</dbReference>
<dbReference type="InterPro" id="IPR002110">
    <property type="entry name" value="Ankyrin_rpt"/>
</dbReference>
<reference evidence="4 5" key="1">
    <citation type="submission" date="2019-05" db="EMBL/GenBank/DDBJ databases">
        <title>The compact genome of Giardia muris reveals important steps in the evolution of intestinal protozoan parasites.</title>
        <authorList>
            <person name="Xu F."/>
            <person name="Jimenez-Gonzalez A."/>
            <person name="Einarsson E."/>
            <person name="Astvaldsson A."/>
            <person name="Peirasmaki D."/>
            <person name="Eckmann L."/>
            <person name="Andersson J.O."/>
            <person name="Svard S.G."/>
            <person name="Jerlstrom-Hultqvist J."/>
        </authorList>
    </citation>
    <scope>NUCLEOTIDE SEQUENCE [LARGE SCALE GENOMIC DNA]</scope>
    <source>
        <strain evidence="4 5">Roberts-Thomson</strain>
    </source>
</reference>
<dbReference type="Pfam" id="PF12796">
    <property type="entry name" value="Ank_2"/>
    <property type="match status" value="2"/>
</dbReference>
<feature type="region of interest" description="Disordered" evidence="3">
    <location>
        <begin position="873"/>
        <end position="946"/>
    </location>
</feature>
<dbReference type="PANTHER" id="PTHR24120:SF4">
    <property type="entry name" value="GH07239P"/>
    <property type="match status" value="1"/>
</dbReference>
<keyword evidence="2" id="KW-0175">Coiled coil</keyword>
<evidence type="ECO:0000256" key="1">
    <source>
        <dbReference type="PROSITE-ProRule" id="PRU00023"/>
    </source>
</evidence>
<feature type="compositionally biased region" description="Basic and acidic residues" evidence="3">
    <location>
        <begin position="237"/>
        <end position="246"/>
    </location>
</feature>
<comment type="caution">
    <text evidence="4">The sequence shown here is derived from an EMBL/GenBank/DDBJ whole genome shotgun (WGS) entry which is preliminary data.</text>
</comment>
<dbReference type="SUPFAM" id="SSF48403">
    <property type="entry name" value="Ankyrin repeat"/>
    <property type="match status" value="2"/>
</dbReference>
<keyword evidence="5" id="KW-1185">Reference proteome</keyword>
<organism evidence="4 5">
    <name type="scientific">Giardia muris</name>
    <dbReference type="NCBI Taxonomy" id="5742"/>
    <lineage>
        <taxon>Eukaryota</taxon>
        <taxon>Metamonada</taxon>
        <taxon>Diplomonadida</taxon>
        <taxon>Hexamitidae</taxon>
        <taxon>Giardiinae</taxon>
        <taxon>Giardia</taxon>
    </lineage>
</organism>
<dbReference type="SMART" id="SM00248">
    <property type="entry name" value="ANK"/>
    <property type="match status" value="5"/>
</dbReference>
<feature type="coiled-coil region" evidence="2">
    <location>
        <begin position="611"/>
        <end position="666"/>
    </location>
</feature>
<feature type="compositionally biased region" description="Basic residues" evidence="3">
    <location>
        <begin position="277"/>
        <end position="290"/>
    </location>
</feature>
<name>A0A4Z1T590_GIAMU</name>
<evidence type="ECO:0000313" key="4">
    <source>
        <dbReference type="EMBL" id="TNJ27621.1"/>
    </source>
</evidence>
<dbReference type="OrthoDB" id="3587679at2759"/>
<feature type="repeat" description="ANK" evidence="1">
    <location>
        <begin position="978"/>
        <end position="1010"/>
    </location>
</feature>
<evidence type="ECO:0000256" key="2">
    <source>
        <dbReference type="SAM" id="Coils"/>
    </source>
</evidence>
<dbReference type="PANTHER" id="PTHR24120">
    <property type="entry name" value="GH07239P"/>
    <property type="match status" value="1"/>
</dbReference>
<feature type="compositionally biased region" description="Low complexity" evidence="3">
    <location>
        <begin position="191"/>
        <end position="201"/>
    </location>
</feature>
<gene>
    <name evidence="4" type="ORF">GMRT_11989</name>
</gene>
<feature type="compositionally biased region" description="Basic and acidic residues" evidence="3">
    <location>
        <begin position="594"/>
        <end position="603"/>
    </location>
</feature>
<feature type="coiled-coil region" evidence="2">
    <location>
        <begin position="691"/>
        <end position="722"/>
    </location>
</feature>
<dbReference type="Gene3D" id="1.25.40.20">
    <property type="entry name" value="Ankyrin repeat-containing domain"/>
    <property type="match status" value="2"/>
</dbReference>
<dbReference type="PROSITE" id="PS50088">
    <property type="entry name" value="ANK_REPEAT"/>
    <property type="match status" value="1"/>
</dbReference>
<evidence type="ECO:0000256" key="3">
    <source>
        <dbReference type="SAM" id="MobiDB-lite"/>
    </source>
</evidence>
<protein>
    <submittedName>
        <fullName evidence="4">Ankyrin repeat protein 1</fullName>
    </submittedName>
</protein>
<dbReference type="EMBL" id="VDLU01000003">
    <property type="protein sequence ID" value="TNJ27621.1"/>
    <property type="molecule type" value="Genomic_DNA"/>
</dbReference>
<feature type="region of interest" description="Disordered" evidence="3">
    <location>
        <begin position="187"/>
        <end position="310"/>
    </location>
</feature>
<proteinExistence type="predicted"/>
<keyword evidence="1" id="KW-0040">ANK repeat</keyword>
<evidence type="ECO:0000313" key="5">
    <source>
        <dbReference type="Proteomes" id="UP000315496"/>
    </source>
</evidence>